<accession>A0A5R9A7H8</accession>
<dbReference type="InterPro" id="IPR051531">
    <property type="entry name" value="N-acetyltransferase"/>
</dbReference>
<dbReference type="GO" id="GO:0016747">
    <property type="term" value="F:acyltransferase activity, transferring groups other than amino-acyl groups"/>
    <property type="evidence" value="ECO:0007669"/>
    <property type="project" value="InterPro"/>
</dbReference>
<evidence type="ECO:0000313" key="2">
    <source>
        <dbReference type="EMBL" id="TLP74470.1"/>
    </source>
</evidence>
<dbReference type="InterPro" id="IPR016181">
    <property type="entry name" value="Acyl_CoA_acyltransferase"/>
</dbReference>
<dbReference type="PANTHER" id="PTHR43792:SF16">
    <property type="entry name" value="N-ACETYLTRANSFERASE DOMAIN-CONTAINING PROTEIN"/>
    <property type="match status" value="1"/>
</dbReference>
<feature type="domain" description="N-acetyltransferase" evidence="1">
    <location>
        <begin position="31"/>
        <end position="183"/>
    </location>
</feature>
<organism evidence="2 3">
    <name type="scientific">Nesterenkonia sphaerica</name>
    <dbReference type="NCBI Taxonomy" id="1804988"/>
    <lineage>
        <taxon>Bacteria</taxon>
        <taxon>Bacillati</taxon>
        <taxon>Actinomycetota</taxon>
        <taxon>Actinomycetes</taxon>
        <taxon>Micrococcales</taxon>
        <taxon>Micrococcaceae</taxon>
        <taxon>Nesterenkonia</taxon>
    </lineage>
</organism>
<reference evidence="2 3" key="1">
    <citation type="submission" date="2019-05" db="EMBL/GenBank/DDBJ databases">
        <title>Nesterenkonia sp. GY239, isolated from the Southern Atlantic Ocean.</title>
        <authorList>
            <person name="Zhang G."/>
        </authorList>
    </citation>
    <scope>NUCLEOTIDE SEQUENCE [LARGE SCALE GENOMIC DNA]</scope>
    <source>
        <strain evidence="2 3">GY239</strain>
    </source>
</reference>
<name>A0A5R9A7H8_9MICC</name>
<dbReference type="Pfam" id="PF13302">
    <property type="entry name" value="Acetyltransf_3"/>
    <property type="match status" value="1"/>
</dbReference>
<keyword evidence="2" id="KW-0808">Transferase</keyword>
<proteinExistence type="predicted"/>
<dbReference type="PANTHER" id="PTHR43792">
    <property type="entry name" value="GNAT FAMILY, PUTATIVE (AFU_ORTHOLOGUE AFUA_3G00765)-RELATED-RELATED"/>
    <property type="match status" value="1"/>
</dbReference>
<evidence type="ECO:0000259" key="1">
    <source>
        <dbReference type="Pfam" id="PF13302"/>
    </source>
</evidence>
<evidence type="ECO:0000313" key="3">
    <source>
        <dbReference type="Proteomes" id="UP000306544"/>
    </source>
</evidence>
<protein>
    <submittedName>
        <fullName evidence="2">GNAT family N-acetyltransferase</fullName>
    </submittedName>
</protein>
<dbReference type="Proteomes" id="UP000306544">
    <property type="component" value="Unassembled WGS sequence"/>
</dbReference>
<comment type="caution">
    <text evidence="2">The sequence shown here is derived from an EMBL/GenBank/DDBJ whole genome shotgun (WGS) entry which is preliminary data.</text>
</comment>
<gene>
    <name evidence="2" type="ORF">FEF27_08960</name>
</gene>
<sequence length="249" mass="28535">MTEFRVNRDDPTHALAQVWPPFGLRIESPQLVLRQVRESDFPAYVAAASSGIMTTGRNSFASPWDENSPEDIAKNSLTWLWSKRPAIGPDSWYLMLAVFTRHDDGTEDSLIGMQDVWAEDYRVLRTVQSASWLRADAQGKGYGKEQRAAMLMWAFDHFGAEYAESGAYDWNEPSKRVSESLGYFQCGTRRVTDAHGRQPEWEIQYRMAKNDFLRPSWSVQVEGNELLQDFMLLSSRHRAQQNPAPEQHA</sequence>
<dbReference type="SUPFAM" id="SSF55729">
    <property type="entry name" value="Acyl-CoA N-acyltransferases (Nat)"/>
    <property type="match status" value="1"/>
</dbReference>
<dbReference type="Gene3D" id="3.40.630.30">
    <property type="match status" value="1"/>
</dbReference>
<dbReference type="InterPro" id="IPR000182">
    <property type="entry name" value="GNAT_dom"/>
</dbReference>
<dbReference type="AlphaFoldDB" id="A0A5R9A7H8"/>
<dbReference type="RefSeq" id="WP_138170520.1">
    <property type="nucleotide sequence ID" value="NZ_VAWA01000010.1"/>
</dbReference>
<dbReference type="EMBL" id="VAWA01000010">
    <property type="protein sequence ID" value="TLP74470.1"/>
    <property type="molecule type" value="Genomic_DNA"/>
</dbReference>
<keyword evidence="3" id="KW-1185">Reference proteome</keyword>
<dbReference type="OrthoDB" id="3466127at2"/>